<gene>
    <name evidence="3" type="ORF">EDD58_10929</name>
</gene>
<keyword evidence="1" id="KW-1133">Transmembrane helix</keyword>
<comment type="caution">
    <text evidence="3">The sequence shown here is derived from an EMBL/GenBank/DDBJ whole genome shotgun (WGS) entry which is preliminary data.</text>
</comment>
<evidence type="ECO:0000313" key="4">
    <source>
        <dbReference type="Proteomes" id="UP000294937"/>
    </source>
</evidence>
<organism evidence="3 4">
    <name type="scientific">Hazenella coriacea</name>
    <dbReference type="NCBI Taxonomy" id="1179467"/>
    <lineage>
        <taxon>Bacteria</taxon>
        <taxon>Bacillati</taxon>
        <taxon>Bacillota</taxon>
        <taxon>Bacilli</taxon>
        <taxon>Bacillales</taxon>
        <taxon>Thermoactinomycetaceae</taxon>
        <taxon>Hazenella</taxon>
    </lineage>
</organism>
<evidence type="ECO:0000259" key="2">
    <source>
        <dbReference type="Pfam" id="PF13349"/>
    </source>
</evidence>
<evidence type="ECO:0000256" key="1">
    <source>
        <dbReference type="SAM" id="Phobius"/>
    </source>
</evidence>
<sequence length="289" mass="31538">MKSIIKISLIMIIVGLIGISSLLYILGWDGIGGVVGKDVIEQKQIDGKEINQVKINSKLSNINIYPSPNDQIELKLEGTVNQKADIDFQVSAENHQLSITVDYINKFPMSFKLSHLNLDVYLPEKVYDSVNIKSDIGEISIDQKLLAKKLELKSDIGEIEVDEFEGDELICTSNLGDMKLKKINASFDIKTETGSVDMNSVSSLKNNNKIKTQLGNVNVELSGEPKSLGLDLSTELGEIETDFMVHTKTSGKNASPIGGSLQGLVGEKVENAPTLTVSTELGDISIEKK</sequence>
<dbReference type="EMBL" id="SMAG01000009">
    <property type="protein sequence ID" value="TCS93088.1"/>
    <property type="molecule type" value="Genomic_DNA"/>
</dbReference>
<dbReference type="OrthoDB" id="2588856at2"/>
<protein>
    <submittedName>
        <fullName evidence="3">Putative adhesin</fullName>
    </submittedName>
</protein>
<proteinExistence type="predicted"/>
<name>A0A4R3L2L4_9BACL</name>
<keyword evidence="4" id="KW-1185">Reference proteome</keyword>
<dbReference type="RefSeq" id="WP_131926181.1">
    <property type="nucleotide sequence ID" value="NZ_SMAG01000009.1"/>
</dbReference>
<dbReference type="AlphaFoldDB" id="A0A4R3L2L4"/>
<keyword evidence="1" id="KW-0812">Transmembrane</keyword>
<dbReference type="Proteomes" id="UP000294937">
    <property type="component" value="Unassembled WGS sequence"/>
</dbReference>
<feature type="transmembrane region" description="Helical" evidence="1">
    <location>
        <begin position="7"/>
        <end position="28"/>
    </location>
</feature>
<keyword evidence="1" id="KW-0472">Membrane</keyword>
<accession>A0A4R3L2L4</accession>
<feature type="domain" description="DUF4097" evidence="2">
    <location>
        <begin position="50"/>
        <end position="203"/>
    </location>
</feature>
<dbReference type="InterPro" id="IPR025164">
    <property type="entry name" value="Toastrack_DUF4097"/>
</dbReference>
<reference evidence="3 4" key="1">
    <citation type="submission" date="2019-03" db="EMBL/GenBank/DDBJ databases">
        <title>Genomic Encyclopedia of Type Strains, Phase IV (KMG-IV): sequencing the most valuable type-strain genomes for metagenomic binning, comparative biology and taxonomic classification.</title>
        <authorList>
            <person name="Goeker M."/>
        </authorList>
    </citation>
    <scope>NUCLEOTIDE SEQUENCE [LARGE SCALE GENOMIC DNA]</scope>
    <source>
        <strain evidence="3 4">DSM 45707</strain>
    </source>
</reference>
<dbReference type="Pfam" id="PF13349">
    <property type="entry name" value="DUF4097"/>
    <property type="match status" value="1"/>
</dbReference>
<evidence type="ECO:0000313" key="3">
    <source>
        <dbReference type="EMBL" id="TCS93088.1"/>
    </source>
</evidence>